<dbReference type="Proteomes" id="UP000501926">
    <property type="component" value="Chromosome"/>
</dbReference>
<dbReference type="EMBL" id="CT573073">
    <property type="protein sequence ID" value="CAJ71603.1"/>
    <property type="molecule type" value="Genomic_DNA"/>
</dbReference>
<reference evidence="3 6" key="5">
    <citation type="submission" date="2020-02" db="EMBL/GenBank/DDBJ databases">
        <title>Newly sequenced genome of strain CSTR1 showed variability in Candidatus Kuenenia stuttgartiensis genomes.</title>
        <authorList>
            <person name="Ding C."/>
            <person name="Adrian L."/>
        </authorList>
    </citation>
    <scope>NUCLEOTIDE SEQUENCE [LARGE SCALE GENOMIC DNA]</scope>
    <source>
        <strain evidence="3 6">CSTR1</strain>
    </source>
</reference>
<dbReference type="EMBL" id="LT934425">
    <property type="protein sequence ID" value="SOH04984.1"/>
    <property type="molecule type" value="Genomic_DNA"/>
</dbReference>
<evidence type="ECO:0000313" key="4">
    <source>
        <dbReference type="EMBL" id="SOH04984.1"/>
    </source>
</evidence>
<proteinExistence type="predicted"/>
<evidence type="ECO:0000256" key="1">
    <source>
        <dbReference type="SAM" id="Phobius"/>
    </source>
</evidence>
<evidence type="ECO:0000313" key="2">
    <source>
        <dbReference type="EMBL" id="CAJ71603.1"/>
    </source>
</evidence>
<keyword evidence="5" id="KW-1185">Reference proteome</keyword>
<evidence type="ECO:0000313" key="3">
    <source>
        <dbReference type="EMBL" id="QII13912.1"/>
    </source>
</evidence>
<dbReference type="Proteomes" id="UP000221734">
    <property type="component" value="Chromosome Kuenenia_stuttgartiensis_MBR1"/>
</dbReference>
<accession>Q1PWJ1</accession>
<dbReference type="KEGG" id="kst:KSMBR1_2497"/>
<reference evidence="4" key="3">
    <citation type="submission" date="2017-10" db="EMBL/GenBank/DDBJ databases">
        <authorList>
            <person name="Banno H."/>
            <person name="Chua N.-H."/>
        </authorList>
    </citation>
    <scope>NUCLEOTIDE SEQUENCE [LARGE SCALE GENOMIC DNA]</scope>
    <source>
        <strain evidence="4">Kuenenia_mbr1_ru-nijmegen</strain>
    </source>
</reference>
<reference evidence="5" key="4">
    <citation type="submission" date="2017-10" db="EMBL/GenBank/DDBJ databases">
        <authorList>
            <person name="Frank J."/>
        </authorList>
    </citation>
    <scope>NUCLEOTIDE SEQUENCE [LARGE SCALE GENOMIC DNA]</scope>
</reference>
<keyword evidence="1" id="KW-0812">Transmembrane</keyword>
<keyword evidence="1" id="KW-1133">Transmembrane helix</keyword>
<sequence length="135" mass="15823">MAKRKQKERYKDVVIILGAIALLTAIIFIMAFVDKELFLYDEIGDLSLEEILTNAEDKEEFVSLLQRKISEQGYEIQLSIPENEEEDCLKVEWEHMKRFTVSLLEHQEDMMSTLRRFGIKKVILTNGQESWTVLP</sequence>
<evidence type="ECO:0000313" key="6">
    <source>
        <dbReference type="Proteomes" id="UP000501926"/>
    </source>
</evidence>
<dbReference type="RefSeq" id="WP_099325642.1">
    <property type="nucleotide sequence ID" value="NZ_CP049055.1"/>
</dbReference>
<organism evidence="2">
    <name type="scientific">Kuenenia stuttgartiensis</name>
    <dbReference type="NCBI Taxonomy" id="174633"/>
    <lineage>
        <taxon>Bacteria</taxon>
        <taxon>Pseudomonadati</taxon>
        <taxon>Planctomycetota</taxon>
        <taxon>Candidatus Brocadiia</taxon>
        <taxon>Candidatus Brocadiales</taxon>
        <taxon>Candidatus Brocadiaceae</taxon>
        <taxon>Candidatus Kuenenia</taxon>
    </lineage>
</organism>
<feature type="transmembrane region" description="Helical" evidence="1">
    <location>
        <begin position="12"/>
        <end position="33"/>
    </location>
</feature>
<name>Q1PWJ1_KUEST</name>
<evidence type="ECO:0000313" key="5">
    <source>
        <dbReference type="Proteomes" id="UP000221734"/>
    </source>
</evidence>
<keyword evidence="3" id="KW-0269">Exonuclease</keyword>
<protein>
    <submittedName>
        <fullName evidence="3">Exonuclease SbcC</fullName>
    </submittedName>
</protein>
<keyword evidence="3" id="KW-0540">Nuclease</keyword>
<reference evidence="2" key="2">
    <citation type="submission" date="2006-01" db="EMBL/GenBank/DDBJ databases">
        <authorList>
            <person name="Genoscope"/>
        </authorList>
    </citation>
    <scope>NUCLEOTIDE SEQUENCE</scope>
</reference>
<dbReference type="AlphaFoldDB" id="Q1PWJ1"/>
<keyword evidence="1" id="KW-0472">Membrane</keyword>
<dbReference type="EMBL" id="CP049055">
    <property type="protein sequence ID" value="QII13912.1"/>
    <property type="molecule type" value="Genomic_DNA"/>
</dbReference>
<gene>
    <name evidence="3" type="ORF">KsCSTR_45330</name>
    <name evidence="4" type="ORF">KSMBR1_2497</name>
    <name evidence="2" type="ORF">kustc0858</name>
</gene>
<reference evidence="2" key="1">
    <citation type="journal article" date="2006" name="Nature">
        <title>Deciphering the evolution and metabolism of an anammox bacterium from a community genome.</title>
        <authorList>
            <person name="Strous M."/>
            <person name="Pelletier E."/>
            <person name="Mangenot S."/>
            <person name="Rattei T."/>
            <person name="Lehner A."/>
            <person name="Taylor M.W."/>
            <person name="Horn M."/>
            <person name="Daims H."/>
            <person name="Bartol-Mavel D."/>
            <person name="Wincker P."/>
            <person name="Barbe V."/>
            <person name="Fonknechten N."/>
            <person name="Vallenet D."/>
            <person name="Segurens B."/>
            <person name="Schenowitz-Truong C."/>
            <person name="Medigue C."/>
            <person name="Collingro A."/>
            <person name="Snel B."/>
            <person name="Dutilh B.E."/>
            <person name="OpDenCamp H.J.M."/>
            <person name="vanDerDrift C."/>
            <person name="Cirpus I."/>
            <person name="vanDePas-Schoonen K.T."/>
            <person name="Harhangi H.R."/>
            <person name="vanNiftrik L."/>
            <person name="Schmid M."/>
            <person name="Keltjens J."/>
            <person name="vanDeVossenberg J."/>
            <person name="Kartal B."/>
            <person name="Meier H."/>
            <person name="Frishman D."/>
            <person name="Huynen M.A."/>
            <person name="Mewes H."/>
            <person name="Weissenbach J."/>
            <person name="Jetten M.S.M."/>
            <person name="Wagner M."/>
            <person name="LePaslier D."/>
        </authorList>
    </citation>
    <scope>NUCLEOTIDE SEQUENCE</scope>
</reference>
<dbReference type="GO" id="GO:0004527">
    <property type="term" value="F:exonuclease activity"/>
    <property type="evidence" value="ECO:0007669"/>
    <property type="project" value="UniProtKB-KW"/>
</dbReference>
<keyword evidence="3" id="KW-0378">Hydrolase</keyword>